<keyword evidence="10" id="KW-1185">Reference proteome</keyword>
<keyword evidence="6" id="KW-0106">Calcium</keyword>
<dbReference type="SUPFAM" id="SSF49785">
    <property type="entry name" value="Galactose-binding domain-like"/>
    <property type="match status" value="1"/>
</dbReference>
<name>A0A8W8IR42_MAGGI</name>
<evidence type="ECO:0000313" key="9">
    <source>
        <dbReference type="EnsemblMetazoa" id="G15209.1:cds"/>
    </source>
</evidence>
<dbReference type="InterPro" id="IPR008979">
    <property type="entry name" value="Galactose-bd-like_sf"/>
</dbReference>
<evidence type="ECO:0000256" key="2">
    <source>
        <dbReference type="ARBA" id="ARBA00010147"/>
    </source>
</evidence>
<evidence type="ECO:0000256" key="7">
    <source>
        <dbReference type="ARBA" id="ARBA00023157"/>
    </source>
</evidence>
<organism evidence="9 10">
    <name type="scientific">Magallana gigas</name>
    <name type="common">Pacific oyster</name>
    <name type="synonym">Crassostrea gigas</name>
    <dbReference type="NCBI Taxonomy" id="29159"/>
    <lineage>
        <taxon>Eukaryota</taxon>
        <taxon>Metazoa</taxon>
        <taxon>Spiralia</taxon>
        <taxon>Lophotrochozoa</taxon>
        <taxon>Mollusca</taxon>
        <taxon>Bivalvia</taxon>
        <taxon>Autobranchia</taxon>
        <taxon>Pteriomorphia</taxon>
        <taxon>Ostreida</taxon>
        <taxon>Ostreoidea</taxon>
        <taxon>Ostreidae</taxon>
        <taxon>Magallana</taxon>
    </lineage>
</organism>
<dbReference type="PANTHER" id="PTHR45713">
    <property type="entry name" value="FTP DOMAIN-CONTAINING PROTEIN"/>
    <property type="match status" value="1"/>
</dbReference>
<evidence type="ECO:0000256" key="5">
    <source>
        <dbReference type="ARBA" id="ARBA00022734"/>
    </source>
</evidence>
<dbReference type="GO" id="GO:0010185">
    <property type="term" value="P:regulation of cellular defense response"/>
    <property type="evidence" value="ECO:0007669"/>
    <property type="project" value="UniProtKB-ARBA"/>
</dbReference>
<keyword evidence="5" id="KW-0430">Lectin</keyword>
<dbReference type="SUPFAM" id="SSF57414">
    <property type="entry name" value="Hairpin loop containing domain-like"/>
    <property type="match status" value="1"/>
</dbReference>
<dbReference type="Gene3D" id="2.60.120.260">
    <property type="entry name" value="Galactose-binding domain-like"/>
    <property type="match status" value="1"/>
</dbReference>
<feature type="domain" description="Apple" evidence="8">
    <location>
        <begin position="1"/>
        <end position="51"/>
    </location>
</feature>
<accession>A0A8W8IR42</accession>
<comment type="similarity">
    <text evidence="2">Belongs to the fucolectin family.</text>
</comment>
<dbReference type="PANTHER" id="PTHR45713:SF6">
    <property type="entry name" value="F5_8 TYPE C DOMAIN-CONTAINING PROTEIN"/>
    <property type="match status" value="1"/>
</dbReference>
<dbReference type="InterPro" id="IPR051941">
    <property type="entry name" value="BG_Antigen-Binding_Lectin"/>
</dbReference>
<dbReference type="Pfam" id="PF00024">
    <property type="entry name" value="PAN_1"/>
    <property type="match status" value="1"/>
</dbReference>
<keyword evidence="4" id="KW-0479">Metal-binding</keyword>
<evidence type="ECO:0000256" key="3">
    <source>
        <dbReference type="ARBA" id="ARBA00011233"/>
    </source>
</evidence>
<dbReference type="PROSITE" id="PS50948">
    <property type="entry name" value="PAN"/>
    <property type="match status" value="1"/>
</dbReference>
<comment type="subunit">
    <text evidence="3">Homotrimer.</text>
</comment>
<evidence type="ECO:0000256" key="4">
    <source>
        <dbReference type="ARBA" id="ARBA00022723"/>
    </source>
</evidence>
<dbReference type="Proteomes" id="UP000005408">
    <property type="component" value="Unassembled WGS sequence"/>
</dbReference>
<evidence type="ECO:0000313" key="10">
    <source>
        <dbReference type="Proteomes" id="UP000005408"/>
    </source>
</evidence>
<protein>
    <recommendedName>
        <fullName evidence="8">Apple domain-containing protein</fullName>
    </recommendedName>
</protein>
<dbReference type="GO" id="GO:0001868">
    <property type="term" value="P:regulation of complement activation, lectin pathway"/>
    <property type="evidence" value="ECO:0007669"/>
    <property type="project" value="UniProtKB-ARBA"/>
</dbReference>
<keyword evidence="7" id="KW-1015">Disulfide bond</keyword>
<comment type="function">
    <text evidence="1">Acts as a defensive agent. Recognizes blood group fucosylated oligosaccharides including A, B, H and Lewis B-type antigens. Does not recognize Lewis A antigen and has low affinity for monovalent haptens.</text>
</comment>
<dbReference type="GO" id="GO:0046872">
    <property type="term" value="F:metal ion binding"/>
    <property type="evidence" value="ECO:0007669"/>
    <property type="project" value="UniProtKB-KW"/>
</dbReference>
<sequence length="229" mass="25745">MCIDKCLQNSGCRSVNYNSKSLACELNFVGHSSYPSLLQSAVEFEYLHIATEHLEENCSVQNVECVALHTSEKKCIRSSSKMVAPENVALGKTVYSSSVYDGNYVNHDVKYIVDGNSGRAFGICGSTYIEMKPWILIDLGQVYQIRKLNVVVYNLGYPDTTCAFYDIRIGLTTNTSEMTLCNTDSQYVSKIVECQQCIVGQFVHFQLNNNVNCHLHFCEVEIFAVKHML</sequence>
<dbReference type="AlphaFoldDB" id="A0A8W8IR42"/>
<dbReference type="InterPro" id="IPR003609">
    <property type="entry name" value="Pan_app"/>
</dbReference>
<dbReference type="GO" id="GO:0042806">
    <property type="term" value="F:fucose binding"/>
    <property type="evidence" value="ECO:0007669"/>
    <property type="project" value="UniProtKB-ARBA"/>
</dbReference>
<evidence type="ECO:0000256" key="6">
    <source>
        <dbReference type="ARBA" id="ARBA00022837"/>
    </source>
</evidence>
<evidence type="ECO:0000259" key="8">
    <source>
        <dbReference type="PROSITE" id="PS50948"/>
    </source>
</evidence>
<evidence type="ECO:0000256" key="1">
    <source>
        <dbReference type="ARBA" id="ARBA00002219"/>
    </source>
</evidence>
<proteinExistence type="inferred from homology"/>
<dbReference type="SMART" id="SM00607">
    <property type="entry name" value="FTP"/>
    <property type="match status" value="1"/>
</dbReference>
<dbReference type="InterPro" id="IPR006585">
    <property type="entry name" value="FTP1"/>
</dbReference>
<dbReference type="EnsemblMetazoa" id="G15209.1">
    <property type="protein sequence ID" value="G15209.1:cds"/>
    <property type="gene ID" value="G15209"/>
</dbReference>
<reference evidence="9" key="1">
    <citation type="submission" date="2022-08" db="UniProtKB">
        <authorList>
            <consortium name="EnsemblMetazoa"/>
        </authorList>
    </citation>
    <scope>IDENTIFICATION</scope>
    <source>
        <strain evidence="9">05x7-T-G4-1.051#20</strain>
    </source>
</reference>